<dbReference type="InterPro" id="IPR058245">
    <property type="entry name" value="NreC/VraR/RcsB-like_REC"/>
</dbReference>
<evidence type="ECO:0000259" key="6">
    <source>
        <dbReference type="PROSITE" id="PS50043"/>
    </source>
</evidence>
<feature type="modified residue" description="4-aspartylphosphate" evidence="5">
    <location>
        <position position="60"/>
    </location>
</feature>
<evidence type="ECO:0000259" key="7">
    <source>
        <dbReference type="PROSITE" id="PS50110"/>
    </source>
</evidence>
<keyword evidence="9" id="KW-1185">Reference proteome</keyword>
<name>A0A917HVZ2_9FLAO</name>
<dbReference type="AlphaFoldDB" id="A0A917HVZ2"/>
<dbReference type="InterPro" id="IPR016032">
    <property type="entry name" value="Sig_transdc_resp-reg_C-effctor"/>
</dbReference>
<reference evidence="8" key="2">
    <citation type="submission" date="2020-09" db="EMBL/GenBank/DDBJ databases">
        <authorList>
            <person name="Sun Q."/>
            <person name="Zhou Y."/>
        </authorList>
    </citation>
    <scope>NUCLEOTIDE SEQUENCE</scope>
    <source>
        <strain evidence="8">CGMCC 1.15763</strain>
    </source>
</reference>
<dbReference type="SUPFAM" id="SSF52172">
    <property type="entry name" value="CheY-like"/>
    <property type="match status" value="1"/>
</dbReference>
<dbReference type="GO" id="GO:0000160">
    <property type="term" value="P:phosphorelay signal transduction system"/>
    <property type="evidence" value="ECO:0007669"/>
    <property type="project" value="InterPro"/>
</dbReference>
<dbReference type="InterPro" id="IPR039420">
    <property type="entry name" value="WalR-like"/>
</dbReference>
<dbReference type="PANTHER" id="PTHR43214">
    <property type="entry name" value="TWO-COMPONENT RESPONSE REGULATOR"/>
    <property type="match status" value="1"/>
</dbReference>
<protein>
    <submittedName>
        <fullName evidence="8">DNA-binding response regulator</fullName>
    </submittedName>
</protein>
<feature type="domain" description="Response regulatory" evidence="7">
    <location>
        <begin position="7"/>
        <end position="125"/>
    </location>
</feature>
<dbReference type="SUPFAM" id="SSF46894">
    <property type="entry name" value="C-terminal effector domain of the bipartite response regulators"/>
    <property type="match status" value="1"/>
</dbReference>
<dbReference type="Pfam" id="PF00072">
    <property type="entry name" value="Response_reg"/>
    <property type="match status" value="1"/>
</dbReference>
<dbReference type="PRINTS" id="PR00038">
    <property type="entry name" value="HTHLUXR"/>
</dbReference>
<evidence type="ECO:0000256" key="4">
    <source>
        <dbReference type="ARBA" id="ARBA00023163"/>
    </source>
</evidence>
<dbReference type="CDD" id="cd17535">
    <property type="entry name" value="REC_NarL-like"/>
    <property type="match status" value="1"/>
</dbReference>
<dbReference type="InterPro" id="IPR011006">
    <property type="entry name" value="CheY-like_superfamily"/>
</dbReference>
<keyword evidence="2" id="KW-0805">Transcription regulation</keyword>
<dbReference type="InterPro" id="IPR001789">
    <property type="entry name" value="Sig_transdc_resp-reg_receiver"/>
</dbReference>
<sequence length="223" mass="25303">MTLKKIHIALADDEVLFRKGMAFLLEKQTDISVVFEANNGRELLDYLESTSKYPDIILMDLKMPLLNGIEATKQISHRYPEIKIVALTSYNSPSFIANVIDVGAASYLVKTSNPKDVLLVIHEIMDKGFYYDAEILKCLKEKPPTAIKTVLDADFLTERELEILSLICQQHSTKEIAEQLFLSKRTVEWHRNNLLIKTQSKNFAGLVVFAFKNQLVGINEGDL</sequence>
<dbReference type="GO" id="GO:0003677">
    <property type="term" value="F:DNA binding"/>
    <property type="evidence" value="ECO:0007669"/>
    <property type="project" value="UniProtKB-KW"/>
</dbReference>
<organism evidence="8 9">
    <name type="scientific">Polaribacter pacificus</name>
    <dbReference type="NCBI Taxonomy" id="1775173"/>
    <lineage>
        <taxon>Bacteria</taxon>
        <taxon>Pseudomonadati</taxon>
        <taxon>Bacteroidota</taxon>
        <taxon>Flavobacteriia</taxon>
        <taxon>Flavobacteriales</taxon>
        <taxon>Flavobacteriaceae</taxon>
    </lineage>
</organism>
<dbReference type="Proteomes" id="UP000633278">
    <property type="component" value="Unassembled WGS sequence"/>
</dbReference>
<dbReference type="SMART" id="SM00421">
    <property type="entry name" value="HTH_LUXR"/>
    <property type="match status" value="1"/>
</dbReference>
<evidence type="ECO:0000313" key="8">
    <source>
        <dbReference type="EMBL" id="GGG91247.1"/>
    </source>
</evidence>
<keyword evidence="3 8" id="KW-0238">DNA-binding</keyword>
<dbReference type="RefSeq" id="WP_188597670.1">
    <property type="nucleotide sequence ID" value="NZ_BMJW01000001.1"/>
</dbReference>
<gene>
    <name evidence="8" type="ORF">GCM10011416_04790</name>
</gene>
<dbReference type="PANTHER" id="PTHR43214:SF41">
    <property type="entry name" value="NITRATE_NITRITE RESPONSE REGULATOR PROTEIN NARP"/>
    <property type="match status" value="1"/>
</dbReference>
<evidence type="ECO:0000256" key="2">
    <source>
        <dbReference type="ARBA" id="ARBA00023015"/>
    </source>
</evidence>
<dbReference type="InterPro" id="IPR000792">
    <property type="entry name" value="Tscrpt_reg_LuxR_C"/>
</dbReference>
<evidence type="ECO:0000256" key="1">
    <source>
        <dbReference type="ARBA" id="ARBA00022553"/>
    </source>
</evidence>
<dbReference type="CDD" id="cd06170">
    <property type="entry name" value="LuxR_C_like"/>
    <property type="match status" value="1"/>
</dbReference>
<accession>A0A917HVZ2</accession>
<evidence type="ECO:0000256" key="3">
    <source>
        <dbReference type="ARBA" id="ARBA00023125"/>
    </source>
</evidence>
<dbReference type="Gene3D" id="3.40.50.2300">
    <property type="match status" value="1"/>
</dbReference>
<dbReference type="SMART" id="SM00448">
    <property type="entry name" value="REC"/>
    <property type="match status" value="1"/>
</dbReference>
<dbReference type="Pfam" id="PF00196">
    <property type="entry name" value="GerE"/>
    <property type="match status" value="1"/>
</dbReference>
<evidence type="ECO:0000256" key="5">
    <source>
        <dbReference type="PROSITE-ProRule" id="PRU00169"/>
    </source>
</evidence>
<reference evidence="8" key="1">
    <citation type="journal article" date="2014" name="Int. J. Syst. Evol. Microbiol.">
        <title>Complete genome sequence of Corynebacterium casei LMG S-19264T (=DSM 44701T), isolated from a smear-ripened cheese.</title>
        <authorList>
            <consortium name="US DOE Joint Genome Institute (JGI-PGF)"/>
            <person name="Walter F."/>
            <person name="Albersmeier A."/>
            <person name="Kalinowski J."/>
            <person name="Ruckert C."/>
        </authorList>
    </citation>
    <scope>NUCLEOTIDE SEQUENCE</scope>
    <source>
        <strain evidence="8">CGMCC 1.15763</strain>
    </source>
</reference>
<keyword evidence="1 5" id="KW-0597">Phosphoprotein</keyword>
<dbReference type="GO" id="GO:0006355">
    <property type="term" value="P:regulation of DNA-templated transcription"/>
    <property type="evidence" value="ECO:0007669"/>
    <property type="project" value="InterPro"/>
</dbReference>
<dbReference type="EMBL" id="BMJW01000001">
    <property type="protein sequence ID" value="GGG91247.1"/>
    <property type="molecule type" value="Genomic_DNA"/>
</dbReference>
<proteinExistence type="predicted"/>
<evidence type="ECO:0000313" key="9">
    <source>
        <dbReference type="Proteomes" id="UP000633278"/>
    </source>
</evidence>
<dbReference type="PROSITE" id="PS50110">
    <property type="entry name" value="RESPONSE_REGULATORY"/>
    <property type="match status" value="1"/>
</dbReference>
<comment type="caution">
    <text evidence="8">The sequence shown here is derived from an EMBL/GenBank/DDBJ whole genome shotgun (WGS) entry which is preliminary data.</text>
</comment>
<keyword evidence="4" id="KW-0804">Transcription</keyword>
<feature type="domain" description="HTH luxR-type" evidence="6">
    <location>
        <begin position="149"/>
        <end position="214"/>
    </location>
</feature>
<dbReference type="PROSITE" id="PS50043">
    <property type="entry name" value="HTH_LUXR_2"/>
    <property type="match status" value="1"/>
</dbReference>